<dbReference type="GO" id="GO:0008168">
    <property type="term" value="F:methyltransferase activity"/>
    <property type="evidence" value="ECO:0007669"/>
    <property type="project" value="UniProtKB-KW"/>
</dbReference>
<dbReference type="Proteomes" id="UP001500503">
    <property type="component" value="Unassembled WGS sequence"/>
</dbReference>
<dbReference type="SUPFAM" id="SSF53335">
    <property type="entry name" value="S-adenosyl-L-methionine-dependent methyltransferases"/>
    <property type="match status" value="1"/>
</dbReference>
<dbReference type="CDD" id="cd02440">
    <property type="entry name" value="AdoMet_MTases"/>
    <property type="match status" value="1"/>
</dbReference>
<dbReference type="PANTHER" id="PTHR43591:SF99">
    <property type="entry name" value="OS06G0646000 PROTEIN"/>
    <property type="match status" value="1"/>
</dbReference>
<dbReference type="PANTHER" id="PTHR43591">
    <property type="entry name" value="METHYLTRANSFERASE"/>
    <property type="match status" value="1"/>
</dbReference>
<dbReference type="Gene3D" id="3.40.50.150">
    <property type="entry name" value="Vaccinia Virus protein VP39"/>
    <property type="match status" value="1"/>
</dbReference>
<organism evidence="3 4">
    <name type="scientific">Actinoallomurus oryzae</name>
    <dbReference type="NCBI Taxonomy" id="502180"/>
    <lineage>
        <taxon>Bacteria</taxon>
        <taxon>Bacillati</taxon>
        <taxon>Actinomycetota</taxon>
        <taxon>Actinomycetes</taxon>
        <taxon>Streptosporangiales</taxon>
        <taxon>Thermomonosporaceae</taxon>
        <taxon>Actinoallomurus</taxon>
    </lineage>
</organism>
<name>A0ABP8QTV7_9ACTN</name>
<dbReference type="EMBL" id="BAABHF010000045">
    <property type="protein sequence ID" value="GAA4509741.1"/>
    <property type="molecule type" value="Genomic_DNA"/>
</dbReference>
<evidence type="ECO:0000256" key="1">
    <source>
        <dbReference type="SAM" id="MobiDB-lite"/>
    </source>
</evidence>
<feature type="domain" description="Methyltransferase type 11" evidence="2">
    <location>
        <begin position="95"/>
        <end position="196"/>
    </location>
</feature>
<keyword evidence="4" id="KW-1185">Reference proteome</keyword>
<sequence length="283" mass="29470">MPPDIDRVLKLLASPPARPDVSRGYLDLLGEEETHDTFAQRLMRSSGLPRIYEQAWRPVVFGLAKGGLLGPSTEQEYALARAWLDLAATPGATVLDVACGPGNVTRALVEGVRDGGLVVGADASATMLSRAVADTPPSAPGTAEVAYVRCDAVDLPFAGATFDAVCCYGALYLFADPWAALASMARVLRPGGRLVVLTTHRPGLPLLGPGLGALSGATGIRMFGSRELTDGLTAAGFSVVRRRTYGLMQFIGAVRGGPVPGPSRGASPDRGQPSEPTGPPRPR</sequence>
<accession>A0ABP8QTV7</accession>
<feature type="region of interest" description="Disordered" evidence="1">
    <location>
        <begin position="256"/>
        <end position="283"/>
    </location>
</feature>
<keyword evidence="3" id="KW-0808">Transferase</keyword>
<evidence type="ECO:0000259" key="2">
    <source>
        <dbReference type="Pfam" id="PF08241"/>
    </source>
</evidence>
<dbReference type="InterPro" id="IPR013216">
    <property type="entry name" value="Methyltransf_11"/>
</dbReference>
<dbReference type="Pfam" id="PF08241">
    <property type="entry name" value="Methyltransf_11"/>
    <property type="match status" value="1"/>
</dbReference>
<reference evidence="4" key="1">
    <citation type="journal article" date="2019" name="Int. J. Syst. Evol. Microbiol.">
        <title>The Global Catalogue of Microorganisms (GCM) 10K type strain sequencing project: providing services to taxonomists for standard genome sequencing and annotation.</title>
        <authorList>
            <consortium name="The Broad Institute Genomics Platform"/>
            <consortium name="The Broad Institute Genome Sequencing Center for Infectious Disease"/>
            <person name="Wu L."/>
            <person name="Ma J."/>
        </authorList>
    </citation>
    <scope>NUCLEOTIDE SEQUENCE [LARGE SCALE GENOMIC DNA]</scope>
    <source>
        <strain evidence="4">JCM 17933</strain>
    </source>
</reference>
<dbReference type="GO" id="GO:0032259">
    <property type="term" value="P:methylation"/>
    <property type="evidence" value="ECO:0007669"/>
    <property type="project" value="UniProtKB-KW"/>
</dbReference>
<evidence type="ECO:0000313" key="4">
    <source>
        <dbReference type="Proteomes" id="UP001500503"/>
    </source>
</evidence>
<feature type="compositionally biased region" description="Low complexity" evidence="1">
    <location>
        <begin position="256"/>
        <end position="268"/>
    </location>
</feature>
<proteinExistence type="predicted"/>
<gene>
    <name evidence="3" type="ORF">GCM10023191_071340</name>
</gene>
<dbReference type="RefSeq" id="WP_345471446.1">
    <property type="nucleotide sequence ID" value="NZ_BAABHF010000045.1"/>
</dbReference>
<protein>
    <submittedName>
        <fullName evidence="3">Class I SAM-dependent methyltransferase</fullName>
    </submittedName>
</protein>
<comment type="caution">
    <text evidence="3">The sequence shown here is derived from an EMBL/GenBank/DDBJ whole genome shotgun (WGS) entry which is preliminary data.</text>
</comment>
<dbReference type="InterPro" id="IPR029063">
    <property type="entry name" value="SAM-dependent_MTases_sf"/>
</dbReference>
<evidence type="ECO:0000313" key="3">
    <source>
        <dbReference type="EMBL" id="GAA4509741.1"/>
    </source>
</evidence>
<keyword evidence="3" id="KW-0489">Methyltransferase</keyword>